<organism evidence="1 2">
    <name type="scientific">Angiostrongylus cantonensis</name>
    <name type="common">Rat lungworm</name>
    <dbReference type="NCBI Taxonomy" id="6313"/>
    <lineage>
        <taxon>Eukaryota</taxon>
        <taxon>Metazoa</taxon>
        <taxon>Ecdysozoa</taxon>
        <taxon>Nematoda</taxon>
        <taxon>Chromadorea</taxon>
        <taxon>Rhabditida</taxon>
        <taxon>Rhabditina</taxon>
        <taxon>Rhabditomorpha</taxon>
        <taxon>Strongyloidea</taxon>
        <taxon>Metastrongylidae</taxon>
        <taxon>Angiostrongylus</taxon>
    </lineage>
</organism>
<name>A0A0K0DNY2_ANGCA</name>
<accession>A0A0K0DNY2</accession>
<evidence type="ECO:0000313" key="2">
    <source>
        <dbReference type="WBParaSite" id="ACAC_0001347101-mRNA-1"/>
    </source>
</evidence>
<dbReference type="STRING" id="6313.A0A0K0DNY2"/>
<dbReference type="WBParaSite" id="ACAC_0001347101-mRNA-1">
    <property type="protein sequence ID" value="ACAC_0001347101-mRNA-1"/>
    <property type="gene ID" value="ACAC_0001347101"/>
</dbReference>
<reference evidence="2" key="2">
    <citation type="submission" date="2017-02" db="UniProtKB">
        <authorList>
            <consortium name="WormBaseParasite"/>
        </authorList>
    </citation>
    <scope>IDENTIFICATION</scope>
</reference>
<keyword evidence="1" id="KW-1185">Reference proteome</keyword>
<dbReference type="AlphaFoldDB" id="A0A0K0DNY2"/>
<proteinExistence type="predicted"/>
<reference evidence="1" key="1">
    <citation type="submission" date="2012-09" db="EMBL/GenBank/DDBJ databases">
        <authorList>
            <person name="Martin A.A."/>
        </authorList>
    </citation>
    <scope>NUCLEOTIDE SEQUENCE</scope>
</reference>
<protein>
    <submittedName>
        <fullName evidence="2">Uncharacterized protein</fullName>
    </submittedName>
</protein>
<sequence>MAATQTTTIETVSVVRPLKNIGRGSFRTGLFLECTASSEPSHAAPLREAPLPGKCHAPARDSGQCLFSQNLHK</sequence>
<evidence type="ECO:0000313" key="1">
    <source>
        <dbReference type="Proteomes" id="UP000035642"/>
    </source>
</evidence>
<dbReference type="Proteomes" id="UP000035642">
    <property type="component" value="Unassembled WGS sequence"/>
</dbReference>